<keyword evidence="4" id="KW-0804">Transcription</keyword>
<dbReference type="InterPro" id="IPR036388">
    <property type="entry name" value="WH-like_DNA-bd_sf"/>
</dbReference>
<feature type="domain" description="HTH lysR-type" evidence="5">
    <location>
        <begin position="1"/>
        <end position="59"/>
    </location>
</feature>
<dbReference type="Gene3D" id="3.40.190.290">
    <property type="match status" value="1"/>
</dbReference>
<dbReference type="InterPro" id="IPR005119">
    <property type="entry name" value="LysR_subst-bd"/>
</dbReference>
<dbReference type="SUPFAM" id="SSF46785">
    <property type="entry name" value="Winged helix' DNA-binding domain"/>
    <property type="match status" value="1"/>
</dbReference>
<dbReference type="STRING" id="1513271.XM47_15950"/>
<organism evidence="6 7">
    <name type="scientific">Catenovulum maritimum</name>
    <dbReference type="NCBI Taxonomy" id="1513271"/>
    <lineage>
        <taxon>Bacteria</taxon>
        <taxon>Pseudomonadati</taxon>
        <taxon>Pseudomonadota</taxon>
        <taxon>Gammaproteobacteria</taxon>
        <taxon>Alteromonadales</taxon>
        <taxon>Alteromonadaceae</taxon>
        <taxon>Catenovulum</taxon>
    </lineage>
</organism>
<dbReference type="OrthoDB" id="9786526at2"/>
<evidence type="ECO:0000313" key="7">
    <source>
        <dbReference type="Proteomes" id="UP000037600"/>
    </source>
</evidence>
<name>A0A0J8JI77_9ALTE</name>
<reference evidence="6 7" key="1">
    <citation type="submission" date="2015-04" db="EMBL/GenBank/DDBJ databases">
        <title>Draft Genome Sequence of the Novel Agar-Digesting Marine Bacterium Q1.</title>
        <authorList>
            <person name="Li Y."/>
            <person name="Li D."/>
            <person name="Chen G."/>
            <person name="Du Z."/>
        </authorList>
    </citation>
    <scope>NUCLEOTIDE SEQUENCE [LARGE SCALE GENOMIC DNA]</scope>
    <source>
        <strain evidence="6 7">Q1</strain>
    </source>
</reference>
<dbReference type="InterPro" id="IPR058163">
    <property type="entry name" value="LysR-type_TF_proteobact-type"/>
</dbReference>
<dbReference type="SUPFAM" id="SSF53850">
    <property type="entry name" value="Periplasmic binding protein-like II"/>
    <property type="match status" value="1"/>
</dbReference>
<gene>
    <name evidence="6" type="ORF">XM47_15950</name>
</gene>
<evidence type="ECO:0000256" key="1">
    <source>
        <dbReference type="ARBA" id="ARBA00009437"/>
    </source>
</evidence>
<dbReference type="Pfam" id="PF03466">
    <property type="entry name" value="LysR_substrate"/>
    <property type="match status" value="1"/>
</dbReference>
<protein>
    <submittedName>
        <fullName evidence="6">LysR family transcriptional regulator</fullName>
    </submittedName>
</protein>
<dbReference type="GO" id="GO:0003700">
    <property type="term" value="F:DNA-binding transcription factor activity"/>
    <property type="evidence" value="ECO:0007669"/>
    <property type="project" value="InterPro"/>
</dbReference>
<evidence type="ECO:0000313" key="6">
    <source>
        <dbReference type="EMBL" id="KMT64161.1"/>
    </source>
</evidence>
<dbReference type="FunFam" id="1.10.10.10:FF:000001">
    <property type="entry name" value="LysR family transcriptional regulator"/>
    <property type="match status" value="1"/>
</dbReference>
<keyword evidence="2" id="KW-0805">Transcription regulation</keyword>
<dbReference type="Pfam" id="PF00126">
    <property type="entry name" value="HTH_1"/>
    <property type="match status" value="1"/>
</dbReference>
<keyword evidence="7" id="KW-1185">Reference proteome</keyword>
<dbReference type="CDD" id="cd08422">
    <property type="entry name" value="PBP2_CrgA_like"/>
    <property type="match status" value="1"/>
</dbReference>
<dbReference type="PANTHER" id="PTHR30537">
    <property type="entry name" value="HTH-TYPE TRANSCRIPTIONAL REGULATOR"/>
    <property type="match status" value="1"/>
</dbReference>
<evidence type="ECO:0000259" key="5">
    <source>
        <dbReference type="PROSITE" id="PS50931"/>
    </source>
</evidence>
<dbReference type="Gene3D" id="1.10.10.10">
    <property type="entry name" value="Winged helix-like DNA-binding domain superfamily/Winged helix DNA-binding domain"/>
    <property type="match status" value="1"/>
</dbReference>
<keyword evidence="3" id="KW-0238">DNA-binding</keyword>
<dbReference type="RefSeq" id="WP_048694724.1">
    <property type="nucleotide sequence ID" value="NZ_KQ130502.1"/>
</dbReference>
<evidence type="ECO:0000256" key="4">
    <source>
        <dbReference type="ARBA" id="ARBA00023163"/>
    </source>
</evidence>
<dbReference type="InterPro" id="IPR036390">
    <property type="entry name" value="WH_DNA-bd_sf"/>
</dbReference>
<dbReference type="PATRIC" id="fig|1513271.3.peg.3287"/>
<dbReference type="Proteomes" id="UP000037600">
    <property type="component" value="Unassembled WGS sequence"/>
</dbReference>
<proteinExistence type="inferred from homology"/>
<dbReference type="GO" id="GO:0003677">
    <property type="term" value="F:DNA binding"/>
    <property type="evidence" value="ECO:0007669"/>
    <property type="project" value="UniProtKB-KW"/>
</dbReference>
<evidence type="ECO:0000256" key="2">
    <source>
        <dbReference type="ARBA" id="ARBA00023015"/>
    </source>
</evidence>
<evidence type="ECO:0000256" key="3">
    <source>
        <dbReference type="ARBA" id="ARBA00023125"/>
    </source>
</evidence>
<dbReference type="AlphaFoldDB" id="A0A0J8JI77"/>
<dbReference type="EMBL" id="LAZL01000030">
    <property type="protein sequence ID" value="KMT64161.1"/>
    <property type="molecule type" value="Genomic_DNA"/>
</dbReference>
<accession>A0A0J8JI77</accession>
<dbReference type="PANTHER" id="PTHR30537:SF5">
    <property type="entry name" value="HTH-TYPE TRANSCRIPTIONAL ACTIVATOR TTDR-RELATED"/>
    <property type="match status" value="1"/>
</dbReference>
<comment type="caution">
    <text evidence="6">The sequence shown here is derived from an EMBL/GenBank/DDBJ whole genome shotgun (WGS) entry which is preliminary data.</text>
</comment>
<dbReference type="InterPro" id="IPR000847">
    <property type="entry name" value="LysR_HTH_N"/>
</dbReference>
<sequence>MDRIETMRAFITVAEEGGFTRAAEKLENSNQLISKYVSDLETYLGVRLFDRTTRSVRLTEAGEQCVEHVRHILESIHDMEGGLGQLNNKAQGLLKINAPVSFSTRQLSPLIRDFKKQYPDVGINLQLNDRKVDVVEEGFDLALRIGHLKNSALIAKRISPIRLALVASPVYLKTHGIPTHPKQLIPSHFLHYSYLSIMQEQNELMQSLKRSAKDLESGISCNNGDILMEAAIAGEGYALQPTFIVGEAIKQGKLKRFLTDFEPEPMALYAVYPHRKLMATKLRAFIDFISGYYGEVPSWDQF</sequence>
<comment type="similarity">
    <text evidence="1">Belongs to the LysR transcriptional regulatory family.</text>
</comment>
<dbReference type="PROSITE" id="PS50931">
    <property type="entry name" value="HTH_LYSR"/>
    <property type="match status" value="1"/>
</dbReference>